<evidence type="ECO:0000256" key="1">
    <source>
        <dbReference type="SAM" id="Coils"/>
    </source>
</evidence>
<keyword evidence="4" id="KW-1185">Reference proteome</keyword>
<feature type="region of interest" description="Disordered" evidence="2">
    <location>
        <begin position="1"/>
        <end position="29"/>
    </location>
</feature>
<reference evidence="3" key="2">
    <citation type="submission" date="2023-05" db="EMBL/GenBank/DDBJ databases">
        <authorList>
            <consortium name="Lawrence Berkeley National Laboratory"/>
            <person name="Steindorff A."/>
            <person name="Hensen N."/>
            <person name="Bonometti L."/>
            <person name="Westerberg I."/>
            <person name="Brannstrom I.O."/>
            <person name="Guillou S."/>
            <person name="Cros-Aarteil S."/>
            <person name="Calhoun S."/>
            <person name="Haridas S."/>
            <person name="Kuo A."/>
            <person name="Mondo S."/>
            <person name="Pangilinan J."/>
            <person name="Riley R."/>
            <person name="Labutti K."/>
            <person name="Andreopoulos B."/>
            <person name="Lipzen A."/>
            <person name="Chen C."/>
            <person name="Yanf M."/>
            <person name="Daum C."/>
            <person name="Ng V."/>
            <person name="Clum A."/>
            <person name="Ohm R."/>
            <person name="Martin F."/>
            <person name="Silar P."/>
            <person name="Natvig D."/>
            <person name="Lalanne C."/>
            <person name="Gautier V."/>
            <person name="Ament-Velasquez S.L."/>
            <person name="Kruys A."/>
            <person name="Hutchinson M.I."/>
            <person name="Powell A.J."/>
            <person name="Barry K."/>
            <person name="Miller A.N."/>
            <person name="Grigoriev I.V."/>
            <person name="Debuchy R."/>
            <person name="Gladieux P."/>
            <person name="Thoren M.H."/>
            <person name="Johannesson H."/>
        </authorList>
    </citation>
    <scope>NUCLEOTIDE SEQUENCE</scope>
    <source>
        <strain evidence="3">CBS 538.74</strain>
    </source>
</reference>
<feature type="compositionally biased region" description="Basic and acidic residues" evidence="2">
    <location>
        <begin position="1"/>
        <end position="17"/>
    </location>
</feature>
<protein>
    <submittedName>
        <fullName evidence="3">Uncharacterized protein</fullName>
    </submittedName>
</protein>
<keyword evidence="1" id="KW-0175">Coiled coil</keyword>
<reference evidence="3" key="1">
    <citation type="journal article" date="2023" name="Mol. Phylogenet. Evol.">
        <title>Genome-scale phylogeny and comparative genomics of the fungal order Sordariales.</title>
        <authorList>
            <person name="Hensen N."/>
            <person name="Bonometti L."/>
            <person name="Westerberg I."/>
            <person name="Brannstrom I.O."/>
            <person name="Guillou S."/>
            <person name="Cros-Aarteil S."/>
            <person name="Calhoun S."/>
            <person name="Haridas S."/>
            <person name="Kuo A."/>
            <person name="Mondo S."/>
            <person name="Pangilinan J."/>
            <person name="Riley R."/>
            <person name="LaButti K."/>
            <person name="Andreopoulos B."/>
            <person name="Lipzen A."/>
            <person name="Chen C."/>
            <person name="Yan M."/>
            <person name="Daum C."/>
            <person name="Ng V."/>
            <person name="Clum A."/>
            <person name="Steindorff A."/>
            <person name="Ohm R.A."/>
            <person name="Martin F."/>
            <person name="Silar P."/>
            <person name="Natvig D.O."/>
            <person name="Lalanne C."/>
            <person name="Gautier V."/>
            <person name="Ament-Velasquez S.L."/>
            <person name="Kruys A."/>
            <person name="Hutchinson M.I."/>
            <person name="Powell A.J."/>
            <person name="Barry K."/>
            <person name="Miller A.N."/>
            <person name="Grigoriev I.V."/>
            <person name="Debuchy R."/>
            <person name="Gladieux P."/>
            <person name="Hiltunen Thoren M."/>
            <person name="Johannesson H."/>
        </authorList>
    </citation>
    <scope>NUCLEOTIDE SEQUENCE</scope>
    <source>
        <strain evidence="3">CBS 538.74</strain>
    </source>
</reference>
<organism evidence="3 4">
    <name type="scientific">Chaetomidium leptoderma</name>
    <dbReference type="NCBI Taxonomy" id="669021"/>
    <lineage>
        <taxon>Eukaryota</taxon>
        <taxon>Fungi</taxon>
        <taxon>Dikarya</taxon>
        <taxon>Ascomycota</taxon>
        <taxon>Pezizomycotina</taxon>
        <taxon>Sordariomycetes</taxon>
        <taxon>Sordariomycetidae</taxon>
        <taxon>Sordariales</taxon>
        <taxon>Chaetomiaceae</taxon>
        <taxon>Chaetomidium</taxon>
    </lineage>
</organism>
<feature type="compositionally biased region" description="Acidic residues" evidence="2">
    <location>
        <begin position="54"/>
        <end position="65"/>
    </location>
</feature>
<feature type="region of interest" description="Disordered" evidence="2">
    <location>
        <begin position="54"/>
        <end position="122"/>
    </location>
</feature>
<accession>A0AAN6ZWQ4</accession>
<evidence type="ECO:0000256" key="2">
    <source>
        <dbReference type="SAM" id="MobiDB-lite"/>
    </source>
</evidence>
<name>A0AAN6ZWQ4_9PEZI</name>
<sequence>MRKPSKRADPLRTEASRVGKSRRAQRDSRSLPSWYYRVLAFSYKGDREVVPCDFDEDLSELEDDKEQERDDVKQLNGEEEQEEEEDCECDGDDSECSCQFEDDNGVDDGSESDRSYDGSDADYYYELKEEREERKLEKLQQRREKERERERERIKEEEVCAAYRSLKGVPIDSLAGQEFKLFCSDHVDHFYSDLYPTKRVSFYRLDDEGNLRLDDEDNDPRQDKTKLGSETDMLYGDIYLGADANCGFGPFRPPKRASRKAVKVRSCDGTYELSFKFLGNGFLKLSVSREMVFMSRYSASPPAPPPTAPAVFEFVGIWRDLEKEEAERQETRDRSPRETWFEMNHPMGSWNY</sequence>
<dbReference type="EMBL" id="MU856902">
    <property type="protein sequence ID" value="KAK4154790.1"/>
    <property type="molecule type" value="Genomic_DNA"/>
</dbReference>
<comment type="caution">
    <text evidence="3">The sequence shown here is derived from an EMBL/GenBank/DDBJ whole genome shotgun (WGS) entry which is preliminary data.</text>
</comment>
<evidence type="ECO:0000313" key="4">
    <source>
        <dbReference type="Proteomes" id="UP001302745"/>
    </source>
</evidence>
<feature type="compositionally biased region" description="Acidic residues" evidence="2">
    <location>
        <begin position="77"/>
        <end position="110"/>
    </location>
</feature>
<feature type="coiled-coil region" evidence="1">
    <location>
        <begin position="127"/>
        <end position="156"/>
    </location>
</feature>
<dbReference type="AlphaFoldDB" id="A0AAN6ZWQ4"/>
<evidence type="ECO:0000313" key="3">
    <source>
        <dbReference type="EMBL" id="KAK4154790.1"/>
    </source>
</evidence>
<gene>
    <name evidence="3" type="ORF">C8A00DRAFT_42474</name>
</gene>
<proteinExistence type="predicted"/>
<dbReference type="Proteomes" id="UP001302745">
    <property type="component" value="Unassembled WGS sequence"/>
</dbReference>